<sequence>MGNPGSFQLLNNILKRPEREVFFRKKIQLEPHNCWLYLLEKKGFEAVSECSFSHIE</sequence>
<reference evidence="1 2" key="1">
    <citation type="submission" date="2020-08" db="EMBL/GenBank/DDBJ databases">
        <title>Functional genomics of gut bacteria from endangered species of beetles.</title>
        <authorList>
            <person name="Carlos-Shanley C."/>
        </authorList>
    </citation>
    <scope>NUCLEOTIDE SEQUENCE [LARGE SCALE GENOMIC DNA]</scope>
    <source>
        <strain evidence="1 2">S00151</strain>
    </source>
</reference>
<proteinExistence type="predicted"/>
<dbReference type="EMBL" id="JACHLE010000005">
    <property type="protein sequence ID" value="MBB4807921.1"/>
    <property type="molecule type" value="Genomic_DNA"/>
</dbReference>
<comment type="caution">
    <text evidence="1">The sequence shown here is derived from an EMBL/GenBank/DDBJ whole genome shotgun (WGS) entry which is preliminary data.</text>
</comment>
<dbReference type="Proteomes" id="UP000592180">
    <property type="component" value="Unassembled WGS sequence"/>
</dbReference>
<dbReference type="AlphaFoldDB" id="A0A840KEW7"/>
<name>A0A840KEW7_9FLAO</name>
<organism evidence="1 2">
    <name type="scientific">Chryseobacterium defluvii</name>
    <dbReference type="NCBI Taxonomy" id="160396"/>
    <lineage>
        <taxon>Bacteria</taxon>
        <taxon>Pseudomonadati</taxon>
        <taxon>Bacteroidota</taxon>
        <taxon>Flavobacteriia</taxon>
        <taxon>Flavobacteriales</taxon>
        <taxon>Weeksellaceae</taxon>
        <taxon>Chryseobacterium group</taxon>
        <taxon>Chryseobacterium</taxon>
    </lineage>
</organism>
<keyword evidence="2" id="KW-1185">Reference proteome</keyword>
<accession>A0A840KEW7</accession>
<evidence type="ECO:0000313" key="1">
    <source>
        <dbReference type="EMBL" id="MBB4807921.1"/>
    </source>
</evidence>
<gene>
    <name evidence="1" type="ORF">HNP38_003237</name>
</gene>
<evidence type="ECO:0000313" key="2">
    <source>
        <dbReference type="Proteomes" id="UP000592180"/>
    </source>
</evidence>
<protein>
    <submittedName>
        <fullName evidence="1">Uncharacterized protein</fullName>
    </submittedName>
</protein>